<accession>A0A378YLR4</accession>
<dbReference type="KEGG" id="ppno:DA70_18520"/>
<dbReference type="EMBL" id="UGSG01000001">
    <property type="protein sequence ID" value="SUA78096.1"/>
    <property type="molecule type" value="Genomic_DNA"/>
</dbReference>
<protein>
    <submittedName>
        <fullName evidence="3">Membrane protein</fullName>
    </submittedName>
</protein>
<keyword evidence="5" id="KW-1185">Reference proteome</keyword>
<evidence type="ECO:0000313" key="2">
    <source>
        <dbReference type="EMBL" id="SUA78096.1"/>
    </source>
</evidence>
<dbReference type="Proteomes" id="UP000254573">
    <property type="component" value="Unassembled WGS sequence"/>
</dbReference>
<dbReference type="GeneID" id="57200843"/>
<dbReference type="OrthoDB" id="5393896at2"/>
<keyword evidence="1" id="KW-1133">Transmembrane helix</keyword>
<dbReference type="STRING" id="93220.A6P55_09220"/>
<evidence type="ECO:0000313" key="3">
    <source>
        <dbReference type="EMBL" id="VVE65849.1"/>
    </source>
</evidence>
<evidence type="ECO:0000256" key="1">
    <source>
        <dbReference type="SAM" id="Phobius"/>
    </source>
</evidence>
<dbReference type="AlphaFoldDB" id="A0A378YLR4"/>
<dbReference type="KEGG" id="prb:X636_08305"/>
<organism evidence="2 4">
    <name type="scientific">Pandoraea pnomenusa</name>
    <dbReference type="NCBI Taxonomy" id="93220"/>
    <lineage>
        <taxon>Bacteria</taxon>
        <taxon>Pseudomonadati</taxon>
        <taxon>Pseudomonadota</taxon>
        <taxon>Betaproteobacteria</taxon>
        <taxon>Burkholderiales</taxon>
        <taxon>Burkholderiaceae</taxon>
        <taxon>Pandoraea</taxon>
    </lineage>
</organism>
<keyword evidence="1" id="KW-0472">Membrane</keyword>
<dbReference type="InterPro" id="IPR011990">
    <property type="entry name" value="TPR-like_helical_dom_sf"/>
</dbReference>
<dbReference type="Gene3D" id="1.25.40.10">
    <property type="entry name" value="Tetratricopeptide repeat domain"/>
    <property type="match status" value="1"/>
</dbReference>
<proteinExistence type="predicted"/>
<reference evidence="2 4" key="1">
    <citation type="submission" date="2018-06" db="EMBL/GenBank/DDBJ databases">
        <authorList>
            <consortium name="Pathogen Informatics"/>
            <person name="Doyle S."/>
        </authorList>
    </citation>
    <scope>NUCLEOTIDE SEQUENCE [LARGE SCALE GENOMIC DNA]</scope>
    <source>
        <strain evidence="2 4">NCTC13160</strain>
    </source>
</reference>
<sequence>MLKKLLVAVIGIVALLAQALAIRTLFAPVGAIDPLLLFFAWQTLSAGLTATFVRAALPEHYHGRNGAFWHSFAVCLFIPVGGLVLFLGIMTIGFVFPPPRELARSGAVDRPEFVTYLVSQVTHGAGARLRARLRNVRGTNEDRVAALVSVQALPSRATGEIMRDLLSDPVEEIRLLAYGIVDGVEKQIMQRIFDARSQRERAANDDERAEGSHRLAELYWELIYQNLVRGEVYRFTLGQVEKYAREALAHRESDAAMWYLLGRCALLRRDPDEAQACLERAEAHHFPADRLVPWLAEVAFLKHQYGRVGPMLASLGSGTSTPTLNPVMRFWTR</sequence>
<name>A0A378YLR4_9BURK</name>
<dbReference type="RefSeq" id="WP_023593976.1">
    <property type="nucleotide sequence ID" value="NC_023018.2"/>
</dbReference>
<feature type="transmembrane region" description="Helical" evidence="1">
    <location>
        <begin position="37"/>
        <end position="57"/>
    </location>
</feature>
<evidence type="ECO:0000313" key="4">
    <source>
        <dbReference type="Proteomes" id="UP000254573"/>
    </source>
</evidence>
<dbReference type="EMBL" id="CABPSO010000005">
    <property type="protein sequence ID" value="VVE65849.1"/>
    <property type="molecule type" value="Genomic_DNA"/>
</dbReference>
<reference evidence="3 5" key="2">
    <citation type="submission" date="2019-08" db="EMBL/GenBank/DDBJ databases">
        <authorList>
            <person name="Peeters C."/>
        </authorList>
    </citation>
    <scope>NUCLEOTIDE SEQUENCE [LARGE SCALE GENOMIC DNA]</scope>
    <source>
        <strain evidence="3 5">LMG 31119</strain>
    </source>
</reference>
<evidence type="ECO:0000313" key="5">
    <source>
        <dbReference type="Proteomes" id="UP000361468"/>
    </source>
</evidence>
<gene>
    <name evidence="2" type="ORF">NCTC13160_02341</name>
    <name evidence="3" type="ORF">PPN31119_02045</name>
</gene>
<dbReference type="Proteomes" id="UP000361468">
    <property type="component" value="Unassembled WGS sequence"/>
</dbReference>
<feature type="transmembrane region" description="Helical" evidence="1">
    <location>
        <begin position="69"/>
        <end position="96"/>
    </location>
</feature>
<dbReference type="KEGG" id="ppnm:LV28_11910"/>
<dbReference type="SUPFAM" id="SSF48452">
    <property type="entry name" value="TPR-like"/>
    <property type="match status" value="1"/>
</dbReference>
<keyword evidence="1" id="KW-0812">Transmembrane</keyword>